<keyword evidence="2" id="KW-1185">Reference proteome</keyword>
<proteinExistence type="predicted"/>
<evidence type="ECO:0000313" key="1">
    <source>
        <dbReference type="EMBL" id="KAF2201344.1"/>
    </source>
</evidence>
<dbReference type="OrthoDB" id="4932428at2759"/>
<name>A0A9P4JN77_9PLEO</name>
<reference evidence="1" key="1">
    <citation type="journal article" date="2020" name="Stud. Mycol.">
        <title>101 Dothideomycetes genomes: a test case for predicting lifestyles and emergence of pathogens.</title>
        <authorList>
            <person name="Haridas S."/>
            <person name="Albert R."/>
            <person name="Binder M."/>
            <person name="Bloem J."/>
            <person name="Labutti K."/>
            <person name="Salamov A."/>
            <person name="Andreopoulos B."/>
            <person name="Baker S."/>
            <person name="Barry K."/>
            <person name="Bills G."/>
            <person name="Bluhm B."/>
            <person name="Cannon C."/>
            <person name="Castanera R."/>
            <person name="Culley D."/>
            <person name="Daum C."/>
            <person name="Ezra D."/>
            <person name="Gonzalez J."/>
            <person name="Henrissat B."/>
            <person name="Kuo A."/>
            <person name="Liang C."/>
            <person name="Lipzen A."/>
            <person name="Lutzoni F."/>
            <person name="Magnuson J."/>
            <person name="Mondo S."/>
            <person name="Nolan M."/>
            <person name="Ohm R."/>
            <person name="Pangilinan J."/>
            <person name="Park H.-J."/>
            <person name="Ramirez L."/>
            <person name="Alfaro M."/>
            <person name="Sun H."/>
            <person name="Tritt A."/>
            <person name="Yoshinaga Y."/>
            <person name="Zwiers L.-H."/>
            <person name="Turgeon B."/>
            <person name="Goodwin S."/>
            <person name="Spatafora J."/>
            <person name="Crous P."/>
            <person name="Grigoriev I."/>
        </authorList>
    </citation>
    <scope>NUCLEOTIDE SEQUENCE</scope>
    <source>
        <strain evidence="1">ATCC 74209</strain>
    </source>
</reference>
<comment type="caution">
    <text evidence="1">The sequence shown here is derived from an EMBL/GenBank/DDBJ whole genome shotgun (WGS) entry which is preliminary data.</text>
</comment>
<accession>A0A9P4JN77</accession>
<organism evidence="1 2">
    <name type="scientific">Delitschia confertaspora ATCC 74209</name>
    <dbReference type="NCBI Taxonomy" id="1513339"/>
    <lineage>
        <taxon>Eukaryota</taxon>
        <taxon>Fungi</taxon>
        <taxon>Dikarya</taxon>
        <taxon>Ascomycota</taxon>
        <taxon>Pezizomycotina</taxon>
        <taxon>Dothideomycetes</taxon>
        <taxon>Pleosporomycetidae</taxon>
        <taxon>Pleosporales</taxon>
        <taxon>Delitschiaceae</taxon>
        <taxon>Delitschia</taxon>
    </lineage>
</organism>
<protein>
    <submittedName>
        <fullName evidence="1">Uncharacterized protein</fullName>
    </submittedName>
</protein>
<dbReference type="AlphaFoldDB" id="A0A9P4JN77"/>
<gene>
    <name evidence="1" type="ORF">GQ43DRAFT_39458</name>
</gene>
<sequence length="164" mass="18736">MSGHSISAAEKDQMIQSLQTHRVNTLVALRRIEKAFALIGSPDLTEPMTAAWSYYVNHHGLLTELRALTKNYPFSSECLEEAKRRVYSDPQSNRSWNFCWLVLSKMKKDQLIPHYANYQAALPTMWGGSVPTAEGVTRLSAAFVAEWNWAVDNMLRHWEQPPTQ</sequence>
<dbReference type="Proteomes" id="UP000799536">
    <property type="component" value="Unassembled WGS sequence"/>
</dbReference>
<evidence type="ECO:0000313" key="2">
    <source>
        <dbReference type="Proteomes" id="UP000799536"/>
    </source>
</evidence>
<dbReference type="EMBL" id="ML993980">
    <property type="protein sequence ID" value="KAF2201344.1"/>
    <property type="molecule type" value="Genomic_DNA"/>
</dbReference>